<feature type="compositionally biased region" description="Acidic residues" evidence="1">
    <location>
        <begin position="383"/>
        <end position="405"/>
    </location>
</feature>
<feature type="region of interest" description="Disordered" evidence="1">
    <location>
        <begin position="383"/>
        <end position="463"/>
    </location>
</feature>
<protein>
    <submittedName>
        <fullName evidence="4">SH3 domain-containing protein</fullName>
    </submittedName>
</protein>
<sequence>MNNKDINNQDHPQKVDKAASVGNSTKKRQPRDASENRGEKKSSNSSMSENNQLEKRKLTGIDLTARDDLFELKYHRAVSSAYAPANRLLGELSRESKADKYNFLGFVLPTLLILLLALSFSIVGRGDIEEMFDTKLSVDTVMDGSYTEMLNDIYESTLPFSDEIRTLGAYLGFCDMPQRDEPSDLPPEELPTPDVTEPEVTEPTVTEPEQPEVTTAPTTAEPPATAETQTDIPVEEEDTFIMYASSTVHVRIGPSSEDAVIGYYNSGAAVEVIELRDDGWAEIVFDGIRAYLYSEYLVGDETHDTPDVTAEPIDPDSTETYLMYATASVNVRVAPDSESDRIGGFSAGDEVHVIEILDSGWAAIVYGDVKAYVFAEYIGYGDESSEEVVLPEEETGEVTLPDEPDSSQNGEETSTESINSEDITDSIYDVSEETTQSASDQAEAVVTGTQDEPVIVTTMPEAY</sequence>
<dbReference type="SMART" id="SM00287">
    <property type="entry name" value="SH3b"/>
    <property type="match status" value="2"/>
</dbReference>
<reference evidence="4" key="2">
    <citation type="journal article" date="2021" name="PeerJ">
        <title>Extensive microbial diversity within the chicken gut microbiome revealed by metagenomics and culture.</title>
        <authorList>
            <person name="Gilroy R."/>
            <person name="Ravi A."/>
            <person name="Getino M."/>
            <person name="Pursley I."/>
            <person name="Horton D.L."/>
            <person name="Alikhan N.F."/>
            <person name="Baker D."/>
            <person name="Gharbi K."/>
            <person name="Hall N."/>
            <person name="Watson M."/>
            <person name="Adriaenssens E.M."/>
            <person name="Foster-Nyarko E."/>
            <person name="Jarju S."/>
            <person name="Secka A."/>
            <person name="Antonio M."/>
            <person name="Oren A."/>
            <person name="Chaudhuri R.R."/>
            <person name="La Ragione R."/>
            <person name="Hildebrand F."/>
            <person name="Pallen M.J."/>
        </authorList>
    </citation>
    <scope>NUCLEOTIDE SEQUENCE</scope>
    <source>
        <strain evidence="4">CHK33-4379</strain>
    </source>
</reference>
<evidence type="ECO:0000256" key="1">
    <source>
        <dbReference type="SAM" id="MobiDB-lite"/>
    </source>
</evidence>
<dbReference type="InterPro" id="IPR003646">
    <property type="entry name" value="SH3-like_bac-type"/>
</dbReference>
<feature type="transmembrane region" description="Helical" evidence="2">
    <location>
        <begin position="103"/>
        <end position="123"/>
    </location>
</feature>
<dbReference type="InterPro" id="IPR052354">
    <property type="entry name" value="Cell_Wall_Dynamics_Protein"/>
</dbReference>
<comment type="caution">
    <text evidence="4">The sequence shown here is derived from an EMBL/GenBank/DDBJ whole genome shotgun (WGS) entry which is preliminary data.</text>
</comment>
<gene>
    <name evidence="4" type="ORF">IAC39_07880</name>
</gene>
<dbReference type="Pfam" id="PF08239">
    <property type="entry name" value="SH3_3"/>
    <property type="match status" value="2"/>
</dbReference>
<feature type="region of interest" description="Disordered" evidence="1">
    <location>
        <begin position="177"/>
        <end position="229"/>
    </location>
</feature>
<name>A0A9D1GWH3_9FIRM</name>
<feature type="compositionally biased region" description="Polar residues" evidence="1">
    <location>
        <begin position="406"/>
        <end position="421"/>
    </location>
</feature>
<evidence type="ECO:0000256" key="2">
    <source>
        <dbReference type="SAM" id="Phobius"/>
    </source>
</evidence>
<reference evidence="4" key="1">
    <citation type="submission" date="2020-10" db="EMBL/GenBank/DDBJ databases">
        <authorList>
            <person name="Gilroy R."/>
        </authorList>
    </citation>
    <scope>NUCLEOTIDE SEQUENCE</scope>
    <source>
        <strain evidence="4">CHK33-4379</strain>
    </source>
</reference>
<feature type="compositionally biased region" description="Basic and acidic residues" evidence="1">
    <location>
        <begin position="7"/>
        <end position="17"/>
    </location>
</feature>
<keyword evidence="2" id="KW-0472">Membrane</keyword>
<dbReference type="PROSITE" id="PS51781">
    <property type="entry name" value="SH3B"/>
    <property type="match status" value="1"/>
</dbReference>
<keyword evidence="2" id="KW-1133">Transmembrane helix</keyword>
<feature type="domain" description="SH3b" evidence="3">
    <location>
        <begin position="318"/>
        <end position="382"/>
    </location>
</feature>
<organism evidence="4 5">
    <name type="scientific">Candidatus Faeciplasma pullistercoris</name>
    <dbReference type="NCBI Taxonomy" id="2840800"/>
    <lineage>
        <taxon>Bacteria</taxon>
        <taxon>Bacillati</taxon>
        <taxon>Bacillota</taxon>
        <taxon>Clostridia</taxon>
        <taxon>Eubacteriales</taxon>
        <taxon>Oscillospiraceae</taxon>
        <taxon>Oscillospiraceae incertae sedis</taxon>
        <taxon>Candidatus Faeciplasma</taxon>
    </lineage>
</organism>
<dbReference type="EMBL" id="DVLL01000024">
    <property type="protein sequence ID" value="HIT59610.1"/>
    <property type="molecule type" value="Genomic_DNA"/>
</dbReference>
<evidence type="ECO:0000313" key="4">
    <source>
        <dbReference type="EMBL" id="HIT59610.1"/>
    </source>
</evidence>
<keyword evidence="2" id="KW-0812">Transmembrane</keyword>
<dbReference type="Gene3D" id="2.30.30.40">
    <property type="entry name" value="SH3 Domains"/>
    <property type="match status" value="2"/>
</dbReference>
<accession>A0A9D1GWH3</accession>
<feature type="compositionally biased region" description="Basic and acidic residues" evidence="1">
    <location>
        <begin position="30"/>
        <end position="42"/>
    </location>
</feature>
<dbReference type="Proteomes" id="UP000824136">
    <property type="component" value="Unassembled WGS sequence"/>
</dbReference>
<proteinExistence type="predicted"/>
<evidence type="ECO:0000259" key="3">
    <source>
        <dbReference type="PROSITE" id="PS51781"/>
    </source>
</evidence>
<feature type="region of interest" description="Disordered" evidence="1">
    <location>
        <begin position="1"/>
        <end position="55"/>
    </location>
</feature>
<dbReference type="PANTHER" id="PTHR34408:SF1">
    <property type="entry name" value="GLYCOSYL HYDROLASE FAMILY 19 DOMAIN-CONTAINING PROTEIN HI_1415"/>
    <property type="match status" value="1"/>
</dbReference>
<dbReference type="AlphaFoldDB" id="A0A9D1GWH3"/>
<dbReference type="PANTHER" id="PTHR34408">
    <property type="entry name" value="FAMILY PROTEIN, PUTATIVE-RELATED"/>
    <property type="match status" value="1"/>
</dbReference>
<feature type="compositionally biased region" description="Low complexity" evidence="1">
    <location>
        <begin position="201"/>
        <end position="229"/>
    </location>
</feature>
<evidence type="ECO:0000313" key="5">
    <source>
        <dbReference type="Proteomes" id="UP000824136"/>
    </source>
</evidence>